<keyword evidence="3" id="KW-0813">Transport</keyword>
<dbReference type="AlphaFoldDB" id="A0A8J9ZZH0"/>
<evidence type="ECO:0000256" key="5">
    <source>
        <dbReference type="ARBA" id="ARBA00022842"/>
    </source>
</evidence>
<feature type="transmembrane region" description="Helical" evidence="10">
    <location>
        <begin position="415"/>
        <end position="436"/>
    </location>
</feature>
<evidence type="ECO:0000256" key="1">
    <source>
        <dbReference type="ARBA" id="ARBA00004141"/>
    </source>
</evidence>
<feature type="transmembrane region" description="Helical" evidence="10">
    <location>
        <begin position="567"/>
        <end position="590"/>
    </location>
</feature>
<feature type="domain" description="SLC41A/MgtE integral membrane" evidence="12">
    <location>
        <begin position="207"/>
        <end position="340"/>
    </location>
</feature>
<evidence type="ECO:0000313" key="13">
    <source>
        <dbReference type="EMBL" id="CAH1266395.1"/>
    </source>
</evidence>
<organism evidence="13 14">
    <name type="scientific">Branchiostoma lanceolatum</name>
    <name type="common">Common lancelet</name>
    <name type="synonym">Amphioxus lanceolatum</name>
    <dbReference type="NCBI Taxonomy" id="7740"/>
    <lineage>
        <taxon>Eukaryota</taxon>
        <taxon>Metazoa</taxon>
        <taxon>Chordata</taxon>
        <taxon>Cephalochordata</taxon>
        <taxon>Leptocardii</taxon>
        <taxon>Amphioxiformes</taxon>
        <taxon>Branchiostomatidae</taxon>
        <taxon>Branchiostoma</taxon>
    </lineage>
</organism>
<dbReference type="Pfam" id="PF01769">
    <property type="entry name" value="MgtE"/>
    <property type="match status" value="2"/>
</dbReference>
<dbReference type="Proteomes" id="UP000838412">
    <property type="component" value="Chromosome 5"/>
</dbReference>
<feature type="transmembrane region" description="Helical" evidence="10">
    <location>
        <begin position="322"/>
        <end position="346"/>
    </location>
</feature>
<dbReference type="EMBL" id="OV696690">
    <property type="protein sequence ID" value="CAH1266395.1"/>
    <property type="molecule type" value="Genomic_DNA"/>
</dbReference>
<dbReference type="InterPro" id="IPR045349">
    <property type="entry name" value="SLC41A1-3"/>
</dbReference>
<dbReference type="PANTHER" id="PTHR16228:SF7">
    <property type="entry name" value="SLC41A_MGTE INTEGRAL MEMBRANE DOMAIN-CONTAINING PROTEIN"/>
    <property type="match status" value="1"/>
</dbReference>
<evidence type="ECO:0000256" key="4">
    <source>
        <dbReference type="ARBA" id="ARBA00022692"/>
    </source>
</evidence>
<feature type="transmembrane region" description="Helical" evidence="10">
    <location>
        <begin position="522"/>
        <end position="546"/>
    </location>
</feature>
<evidence type="ECO:0000256" key="9">
    <source>
        <dbReference type="SAM" id="MobiDB-lite"/>
    </source>
</evidence>
<evidence type="ECO:0000313" key="14">
    <source>
        <dbReference type="Proteomes" id="UP000838412"/>
    </source>
</evidence>
<dbReference type="GO" id="GO:0008324">
    <property type="term" value="F:monoatomic cation transmembrane transporter activity"/>
    <property type="evidence" value="ECO:0007669"/>
    <property type="project" value="InterPro"/>
</dbReference>
<protein>
    <submittedName>
        <fullName evidence="13">SLC41A2 protein</fullName>
    </submittedName>
</protein>
<keyword evidence="7" id="KW-0406">Ion transport</keyword>
<keyword evidence="8 10" id="KW-0472">Membrane</keyword>
<feature type="transmembrane region" description="Helical" evidence="10">
    <location>
        <begin position="497"/>
        <end position="516"/>
    </location>
</feature>
<name>A0A8J9ZZH0_BRALA</name>
<proteinExistence type="inferred from homology"/>
<dbReference type="FunFam" id="1.10.357.20:FF:000016">
    <property type="entry name" value="Predicted protein"/>
    <property type="match status" value="1"/>
</dbReference>
<evidence type="ECO:0000256" key="7">
    <source>
        <dbReference type="ARBA" id="ARBA00023065"/>
    </source>
</evidence>
<keyword evidence="5" id="KW-0460">Magnesium</keyword>
<keyword evidence="11" id="KW-0732">Signal</keyword>
<gene>
    <name evidence="13" type="primary">SLC41A2</name>
    <name evidence="13" type="ORF">BLAG_LOCUS19998</name>
</gene>
<keyword evidence="6 10" id="KW-1133">Transmembrane helix</keyword>
<dbReference type="FunFam" id="1.10.357.20:FF:000001">
    <property type="entry name" value="Solute carrier family 41 member 2"/>
    <property type="match status" value="1"/>
</dbReference>
<evidence type="ECO:0000256" key="11">
    <source>
        <dbReference type="SAM" id="SignalP"/>
    </source>
</evidence>
<dbReference type="InterPro" id="IPR006667">
    <property type="entry name" value="SLC41_membr_dom"/>
</dbReference>
<evidence type="ECO:0000259" key="12">
    <source>
        <dbReference type="Pfam" id="PF01769"/>
    </source>
</evidence>
<dbReference type="PANTHER" id="PTHR16228">
    <property type="entry name" value="DIVALENT CATION TRANSPORTER SOLUTE CARRIER FAMILY 41"/>
    <property type="match status" value="1"/>
</dbReference>
<keyword evidence="4 10" id="KW-0812">Transmembrane</keyword>
<comment type="subcellular location">
    <subcellularLocation>
        <location evidence="1">Membrane</location>
        <topology evidence="1">Multi-pass membrane protein</topology>
    </subcellularLocation>
</comment>
<feature type="domain" description="SLC41A/MgtE integral membrane" evidence="12">
    <location>
        <begin position="423"/>
        <end position="582"/>
    </location>
</feature>
<feature type="signal peptide" evidence="11">
    <location>
        <begin position="1"/>
        <end position="17"/>
    </location>
</feature>
<sequence>MWLLLILIGQSLKIGESTELAGDIGRRLTFNPARHVVQRAFSVGSQMMPADKAGIRQRRQQQQQSKQQGKQTSKMVPKITTDSDTEAGIDPPDLMTSDPDHVKSTHRVRKTSENGPVPTDELSVEVLDSEPLIREREAREEDKRSEMTKHKEETALTIALECFFPYLVAGFGMVAAGMVLDIVQVRNSLILQHWPVFVQVSEVFILVPALLGLKGNLEMTLASRLSTAANLGYMDNRKEQWRLIVGNMALTQAQALVVGFLAAVAAIVFGWIPEGKFDIHHAFLLTASSMVTASLACAILGTIMIAVVILSRKCKVNPDNVATPIAASLGDLTTLALLSWISNVLWRAITVEDGARFWMAPTITVLFFLSAPFWMYMSHKNPHTREVLRHGWEPVICAMVISSGGGLILDFAVSAYHGIAVFTPIINGVGGNLVAVQASRLSTWLHTRGKPGTLPEGAVHGCPNPVRTFFSSGVHAKTARVLFLLVVPGVHAKTARVLFLLVVPGHLIFLYLIAYANAGHTTITAIFTVIYLIAAMIQVAILLFVADWLVHYMWLKGNDPDNCTIPYLTALGDLLGTGLLAVAFHTLWLIGDRDSDVGD</sequence>
<feature type="chain" id="PRO_5035426510" evidence="11">
    <location>
        <begin position="18"/>
        <end position="599"/>
    </location>
</feature>
<dbReference type="SUPFAM" id="SSF161093">
    <property type="entry name" value="MgtE membrane domain-like"/>
    <property type="match status" value="2"/>
</dbReference>
<dbReference type="GO" id="GO:0005886">
    <property type="term" value="C:plasma membrane"/>
    <property type="evidence" value="ECO:0007669"/>
    <property type="project" value="TreeGrafter"/>
</dbReference>
<reference evidence="13" key="1">
    <citation type="submission" date="2022-01" db="EMBL/GenBank/DDBJ databases">
        <authorList>
            <person name="Braso-Vives M."/>
        </authorList>
    </citation>
    <scope>NUCLEOTIDE SEQUENCE</scope>
</reference>
<feature type="transmembrane region" description="Helical" evidence="10">
    <location>
        <begin position="163"/>
        <end position="183"/>
    </location>
</feature>
<evidence type="ECO:0000256" key="2">
    <source>
        <dbReference type="ARBA" id="ARBA00009749"/>
    </source>
</evidence>
<dbReference type="InterPro" id="IPR036739">
    <property type="entry name" value="SLC41_membr_dom_sf"/>
</dbReference>
<feature type="region of interest" description="Disordered" evidence="9">
    <location>
        <begin position="47"/>
        <end position="124"/>
    </location>
</feature>
<feature type="transmembrane region" description="Helical" evidence="10">
    <location>
        <begin position="390"/>
        <end position="409"/>
    </location>
</feature>
<dbReference type="Gene3D" id="1.10.357.20">
    <property type="entry name" value="SLC41 divalent cation transporters, integral membrane domain"/>
    <property type="match status" value="2"/>
</dbReference>
<feature type="transmembrane region" description="Helical" evidence="10">
    <location>
        <begin position="244"/>
        <end position="272"/>
    </location>
</feature>
<comment type="similarity">
    <text evidence="2">Belongs to the SLC41A transporter family.</text>
</comment>
<feature type="compositionally biased region" description="Low complexity" evidence="9">
    <location>
        <begin position="60"/>
        <end position="74"/>
    </location>
</feature>
<feature type="transmembrane region" description="Helical" evidence="10">
    <location>
        <begin position="358"/>
        <end position="378"/>
    </location>
</feature>
<keyword evidence="14" id="KW-1185">Reference proteome</keyword>
<accession>A0A8J9ZZH0</accession>
<evidence type="ECO:0000256" key="6">
    <source>
        <dbReference type="ARBA" id="ARBA00022989"/>
    </source>
</evidence>
<evidence type="ECO:0000256" key="8">
    <source>
        <dbReference type="ARBA" id="ARBA00023136"/>
    </source>
</evidence>
<evidence type="ECO:0000256" key="3">
    <source>
        <dbReference type="ARBA" id="ARBA00022448"/>
    </source>
</evidence>
<evidence type="ECO:0000256" key="10">
    <source>
        <dbReference type="SAM" id="Phobius"/>
    </source>
</evidence>
<dbReference type="OrthoDB" id="5791097at2759"/>
<feature type="transmembrane region" description="Helical" evidence="10">
    <location>
        <begin position="284"/>
        <end position="310"/>
    </location>
</feature>